<evidence type="ECO:0000313" key="2">
    <source>
        <dbReference type="Proteomes" id="UP000075683"/>
    </source>
</evidence>
<protein>
    <submittedName>
        <fullName evidence="1">Uncharacterized protein</fullName>
    </submittedName>
</protein>
<organism evidence="1 2">
    <name type="scientific">Caldibacillus debilis</name>
    <dbReference type="NCBI Taxonomy" id="301148"/>
    <lineage>
        <taxon>Bacteria</taxon>
        <taxon>Bacillati</taxon>
        <taxon>Bacillota</taxon>
        <taxon>Bacilli</taxon>
        <taxon>Bacillales</taxon>
        <taxon>Bacillaceae</taxon>
        <taxon>Caldibacillus</taxon>
    </lineage>
</organism>
<evidence type="ECO:0000313" key="1">
    <source>
        <dbReference type="EMBL" id="KYD12492.1"/>
    </source>
</evidence>
<sequence>MFSWIRKFRSFDERPAPALPQKQPAFFTKKKPANAGSDGECSLNAIVFEAPIFL</sequence>
<dbReference type="AlphaFoldDB" id="A0A150LL54"/>
<reference evidence="1 2" key="1">
    <citation type="submission" date="2016-01" db="EMBL/GenBank/DDBJ databases">
        <title>Draft Genome Sequences of Seven Thermophilic Sporeformers Isolated from Foods.</title>
        <authorList>
            <person name="Berendsen E.M."/>
            <person name="Wells-Bennik M.H."/>
            <person name="Krawcyk A.O."/>
            <person name="De Jong A."/>
            <person name="Holsappel S."/>
            <person name="Eijlander R.T."/>
            <person name="Kuipers O.P."/>
        </authorList>
    </citation>
    <scope>NUCLEOTIDE SEQUENCE [LARGE SCALE GENOMIC DNA]</scope>
    <source>
        <strain evidence="1 2">B4135</strain>
    </source>
</reference>
<dbReference type="EMBL" id="LQYT01000092">
    <property type="protein sequence ID" value="KYD12492.1"/>
    <property type="molecule type" value="Genomic_DNA"/>
</dbReference>
<accession>A0A150LL54</accession>
<comment type="caution">
    <text evidence="1">The sequence shown here is derived from an EMBL/GenBank/DDBJ whole genome shotgun (WGS) entry which is preliminary data.</text>
</comment>
<name>A0A150LL54_9BACI</name>
<proteinExistence type="predicted"/>
<gene>
    <name evidence="1" type="ORF">B4135_3056</name>
</gene>
<dbReference type="Proteomes" id="UP000075683">
    <property type="component" value="Unassembled WGS sequence"/>
</dbReference>